<dbReference type="STRING" id="1121476.SAMN02745751_02026"/>
<evidence type="ECO:0000313" key="5">
    <source>
        <dbReference type="Proteomes" id="UP000184052"/>
    </source>
</evidence>
<dbReference type="OrthoDB" id="1704220at2"/>
<name>A0A1M6HI85_9FIRM</name>
<feature type="domain" description="Oxidoreductase molybdopterin-binding" evidence="3">
    <location>
        <begin position="79"/>
        <end position="180"/>
    </location>
</feature>
<dbReference type="Gene3D" id="3.90.420.10">
    <property type="entry name" value="Oxidoreductase, molybdopterin-binding domain"/>
    <property type="match status" value="1"/>
</dbReference>
<proteinExistence type="predicted"/>
<feature type="compositionally biased region" description="Acidic residues" evidence="1">
    <location>
        <begin position="34"/>
        <end position="43"/>
    </location>
</feature>
<feature type="region of interest" description="Disordered" evidence="1">
    <location>
        <begin position="25"/>
        <end position="44"/>
    </location>
</feature>
<dbReference type="InterPro" id="IPR000572">
    <property type="entry name" value="OxRdtase_Mopterin-bd_dom"/>
</dbReference>
<feature type="signal peptide" evidence="2">
    <location>
        <begin position="1"/>
        <end position="22"/>
    </location>
</feature>
<dbReference type="SUPFAM" id="SSF56524">
    <property type="entry name" value="Oxidoreductase molybdopterin-binding domain"/>
    <property type="match status" value="1"/>
</dbReference>
<dbReference type="Proteomes" id="UP000184052">
    <property type="component" value="Unassembled WGS sequence"/>
</dbReference>
<dbReference type="AlphaFoldDB" id="A0A1M6HI85"/>
<evidence type="ECO:0000259" key="3">
    <source>
        <dbReference type="Pfam" id="PF00174"/>
    </source>
</evidence>
<gene>
    <name evidence="4" type="ORF">SAMN02745751_02026</name>
</gene>
<dbReference type="InterPro" id="IPR036374">
    <property type="entry name" value="OxRdtase_Mopterin-bd_sf"/>
</dbReference>
<evidence type="ECO:0000256" key="1">
    <source>
        <dbReference type="SAM" id="MobiDB-lite"/>
    </source>
</evidence>
<sequence length="399" mass="43757">MSKKLKLLSIVFVLILAFTACTQNTGDTNPPAEDANEEAEGTEAVESSIEIQGIEGGTEMISAEEIKAMEAQTLATTNISSSGEVVEVEIKGVKINKILKQYNLRQDEFEGIRFYAGDGYSIVIPNEILVAKDVMLFWEVDGEPLDDKFQPLRVAVPDERSMYWVGNVAGMELMKGEESGKADSDSGENDAMAHGNSSIIFMEAAISTLESEEYAYYESADQAVKTMDLLSEFGRTGLESDMPVSDIFMEAVDDFSKTETMDIFLTGYIKHTGENAPMFLSPDLPKGMHVKNLLKVENTGTVFVSESQSFVKYGNDLVTILEDQCVPLAKIEELTGLAKGMSYTLTAADGYSKTIDRETFLKGGIYARTNGGYGISFEGMDKKAKIKDILSIEVVEMDK</sequence>
<evidence type="ECO:0000313" key="4">
    <source>
        <dbReference type="EMBL" id="SHJ21864.1"/>
    </source>
</evidence>
<reference evidence="4 5" key="1">
    <citation type="submission" date="2016-11" db="EMBL/GenBank/DDBJ databases">
        <authorList>
            <person name="Jaros S."/>
            <person name="Januszkiewicz K."/>
            <person name="Wedrychowicz H."/>
        </authorList>
    </citation>
    <scope>NUCLEOTIDE SEQUENCE [LARGE SCALE GENOMIC DNA]</scope>
    <source>
        <strain evidence="4 5">DSM 17477</strain>
    </source>
</reference>
<dbReference type="PROSITE" id="PS51257">
    <property type="entry name" value="PROKAR_LIPOPROTEIN"/>
    <property type="match status" value="1"/>
</dbReference>
<dbReference type="RefSeq" id="WP_073049467.1">
    <property type="nucleotide sequence ID" value="NZ_FQZL01000013.1"/>
</dbReference>
<feature type="chain" id="PRO_5038704938" evidence="2">
    <location>
        <begin position="23"/>
        <end position="399"/>
    </location>
</feature>
<keyword evidence="2" id="KW-0732">Signal</keyword>
<organism evidence="4 5">
    <name type="scientific">Dethiosulfatibacter aminovorans DSM 17477</name>
    <dbReference type="NCBI Taxonomy" id="1121476"/>
    <lineage>
        <taxon>Bacteria</taxon>
        <taxon>Bacillati</taxon>
        <taxon>Bacillota</taxon>
        <taxon>Tissierellia</taxon>
        <taxon>Dethiosulfatibacter</taxon>
    </lineage>
</organism>
<accession>A0A1M6HI85</accession>
<dbReference type="Pfam" id="PF00174">
    <property type="entry name" value="Oxidored_molyb"/>
    <property type="match status" value="1"/>
</dbReference>
<evidence type="ECO:0000256" key="2">
    <source>
        <dbReference type="SAM" id="SignalP"/>
    </source>
</evidence>
<protein>
    <submittedName>
        <fullName evidence="4">Oxidoreductase molybdopterin binding domain-containing protein</fullName>
    </submittedName>
</protein>
<keyword evidence="5" id="KW-1185">Reference proteome</keyword>
<dbReference type="EMBL" id="FQZL01000013">
    <property type="protein sequence ID" value="SHJ21864.1"/>
    <property type="molecule type" value="Genomic_DNA"/>
</dbReference>